<dbReference type="EMBL" id="LWDX02007234">
    <property type="protein sequence ID" value="OEL36953.1"/>
    <property type="molecule type" value="Genomic_DNA"/>
</dbReference>
<gene>
    <name evidence="1" type="ORF">BAE44_0002026</name>
</gene>
<dbReference type="Proteomes" id="UP000095767">
    <property type="component" value="Unassembled WGS sequence"/>
</dbReference>
<sequence>MTELSVGVLEDYDAEEWNLKHTVSFSELFGERSYQFESDYDVLTIPPDQNLVFFIQHWDYKLISYDMDRKEVCALCTLERPHRVIAPYVPYFSETPMLSKKH</sequence>
<comment type="caution">
    <text evidence="1">The sequence shown here is derived from an EMBL/GenBank/DDBJ whole genome shotgun (WGS) entry which is preliminary data.</text>
</comment>
<dbReference type="OrthoDB" id="691517at2759"/>
<proteinExistence type="predicted"/>
<evidence type="ECO:0000313" key="1">
    <source>
        <dbReference type="EMBL" id="OEL36953.1"/>
    </source>
</evidence>
<keyword evidence="2" id="KW-1185">Reference proteome</keyword>
<name>A0A1E5WHU7_9POAL</name>
<dbReference type="AlphaFoldDB" id="A0A1E5WHU7"/>
<accession>A0A1E5WHU7</accession>
<protein>
    <recommendedName>
        <fullName evidence="3">F-box associated domain-containing protein</fullName>
    </recommendedName>
</protein>
<evidence type="ECO:0000313" key="2">
    <source>
        <dbReference type="Proteomes" id="UP000095767"/>
    </source>
</evidence>
<dbReference type="STRING" id="888268.A0A1E5WHU7"/>
<reference evidence="1 2" key="1">
    <citation type="submission" date="2016-09" db="EMBL/GenBank/DDBJ databases">
        <title>The draft genome of Dichanthelium oligosanthes: A C3 panicoid grass species.</title>
        <authorList>
            <person name="Studer A.J."/>
            <person name="Schnable J.C."/>
            <person name="Brutnell T.P."/>
        </authorList>
    </citation>
    <scope>NUCLEOTIDE SEQUENCE [LARGE SCALE GENOMIC DNA]</scope>
    <source>
        <strain evidence="2">cv. Kellogg 1175</strain>
        <tissue evidence="1">Leaf</tissue>
    </source>
</reference>
<evidence type="ECO:0008006" key="3">
    <source>
        <dbReference type="Google" id="ProtNLM"/>
    </source>
</evidence>
<organism evidence="1 2">
    <name type="scientific">Dichanthelium oligosanthes</name>
    <dbReference type="NCBI Taxonomy" id="888268"/>
    <lineage>
        <taxon>Eukaryota</taxon>
        <taxon>Viridiplantae</taxon>
        <taxon>Streptophyta</taxon>
        <taxon>Embryophyta</taxon>
        <taxon>Tracheophyta</taxon>
        <taxon>Spermatophyta</taxon>
        <taxon>Magnoliopsida</taxon>
        <taxon>Liliopsida</taxon>
        <taxon>Poales</taxon>
        <taxon>Poaceae</taxon>
        <taxon>PACMAD clade</taxon>
        <taxon>Panicoideae</taxon>
        <taxon>Panicodae</taxon>
        <taxon>Paniceae</taxon>
        <taxon>Dichantheliinae</taxon>
        <taxon>Dichanthelium</taxon>
    </lineage>
</organism>